<dbReference type="PRINTS" id="PR00385">
    <property type="entry name" value="P450"/>
</dbReference>
<evidence type="ECO:0000256" key="13">
    <source>
        <dbReference type="PIRSR" id="PIRSR602401-1"/>
    </source>
</evidence>
<keyword evidence="11 14" id="KW-0503">Monooxygenase</keyword>
<dbReference type="PANTHER" id="PTHR24291">
    <property type="entry name" value="CYTOCHROME P450 FAMILY 4"/>
    <property type="match status" value="1"/>
</dbReference>
<dbReference type="InterPro" id="IPR017972">
    <property type="entry name" value="Cyt_P450_CS"/>
</dbReference>
<reference evidence="16" key="1">
    <citation type="submission" date="2022-01" db="EMBL/GenBank/DDBJ databases">
        <authorList>
            <person name="King R."/>
        </authorList>
    </citation>
    <scope>NUCLEOTIDE SEQUENCE</scope>
</reference>
<accession>A0A9P0MRY7</accession>
<evidence type="ECO:0000256" key="3">
    <source>
        <dbReference type="ARBA" id="ARBA00004406"/>
    </source>
</evidence>
<dbReference type="Proteomes" id="UP001152798">
    <property type="component" value="Chromosome 5"/>
</dbReference>
<organism evidence="16 17">
    <name type="scientific">Nezara viridula</name>
    <name type="common">Southern green stink bug</name>
    <name type="synonym">Cimex viridulus</name>
    <dbReference type="NCBI Taxonomy" id="85310"/>
    <lineage>
        <taxon>Eukaryota</taxon>
        <taxon>Metazoa</taxon>
        <taxon>Ecdysozoa</taxon>
        <taxon>Arthropoda</taxon>
        <taxon>Hexapoda</taxon>
        <taxon>Insecta</taxon>
        <taxon>Pterygota</taxon>
        <taxon>Neoptera</taxon>
        <taxon>Paraneoptera</taxon>
        <taxon>Hemiptera</taxon>
        <taxon>Heteroptera</taxon>
        <taxon>Panheteroptera</taxon>
        <taxon>Pentatomomorpha</taxon>
        <taxon>Pentatomoidea</taxon>
        <taxon>Pentatomidae</taxon>
        <taxon>Pentatominae</taxon>
        <taxon>Nezara</taxon>
    </lineage>
</organism>
<keyword evidence="12" id="KW-0472">Membrane</keyword>
<evidence type="ECO:0008006" key="18">
    <source>
        <dbReference type="Google" id="ProtNLM"/>
    </source>
</evidence>
<feature type="coiled-coil region" evidence="15">
    <location>
        <begin position="250"/>
        <end position="277"/>
    </location>
</feature>
<comment type="cofactor">
    <cofactor evidence="1 13">
        <name>heme</name>
        <dbReference type="ChEBI" id="CHEBI:30413"/>
    </cofactor>
</comment>
<dbReference type="SUPFAM" id="SSF48264">
    <property type="entry name" value="Cytochrome P450"/>
    <property type="match status" value="1"/>
</dbReference>
<evidence type="ECO:0000313" key="16">
    <source>
        <dbReference type="EMBL" id="CAH1400976.1"/>
    </source>
</evidence>
<dbReference type="CDD" id="cd20628">
    <property type="entry name" value="CYP4"/>
    <property type="match status" value="1"/>
</dbReference>
<evidence type="ECO:0000256" key="1">
    <source>
        <dbReference type="ARBA" id="ARBA00001971"/>
    </source>
</evidence>
<dbReference type="Gene3D" id="1.10.630.10">
    <property type="entry name" value="Cytochrome P450"/>
    <property type="match status" value="1"/>
</dbReference>
<evidence type="ECO:0000256" key="14">
    <source>
        <dbReference type="RuleBase" id="RU000461"/>
    </source>
</evidence>
<evidence type="ECO:0000256" key="7">
    <source>
        <dbReference type="ARBA" id="ARBA00022824"/>
    </source>
</evidence>
<evidence type="ECO:0000256" key="5">
    <source>
        <dbReference type="ARBA" id="ARBA00022617"/>
    </source>
</evidence>
<protein>
    <recommendedName>
        <fullName evidence="18">Cytochrome P450</fullName>
    </recommendedName>
</protein>
<keyword evidence="5 13" id="KW-0349">Heme</keyword>
<dbReference type="OrthoDB" id="1470350at2759"/>
<evidence type="ECO:0000256" key="12">
    <source>
        <dbReference type="ARBA" id="ARBA00023136"/>
    </source>
</evidence>
<name>A0A9P0MRY7_NEZVI</name>
<evidence type="ECO:0000256" key="6">
    <source>
        <dbReference type="ARBA" id="ARBA00022723"/>
    </source>
</evidence>
<dbReference type="InterPro" id="IPR002401">
    <property type="entry name" value="Cyt_P450_E_grp-I"/>
</dbReference>
<dbReference type="PANTHER" id="PTHR24291:SF189">
    <property type="entry name" value="CYTOCHROME P450 4C3-RELATED"/>
    <property type="match status" value="1"/>
</dbReference>
<sequence>MLILFGILLTALFLLRFFCRHFNYYKLALRLPYAKKAPLIGHALNLWVDKDELLDKILEIIGEPDNKRSIQEHGVLAVWIGPMAIVLVHDLQDIEQILTSRDLTRKSYQYKFFEPWLGQGLFTASGPHWYSHRKLITPAFHFKILEKFIPIFNANIDIYLRKLDEKVGKGSFNIENYIAYLSLDIIAETAMDAKINAQKEESPYAQKVKDMTETILLRGCRLLYYSDVIFSLSSLGRRQKRSKRFIDNFINDLVKRKKEERNRIQLTKNNKNNSEIDEKERVALMDVLLETQNRSSHFTDKDILDEVNTFMFGGHDTITSCINFTLYLLSKHPTIQEEVLREIESVIGEEKFTLSNLQQLKYLERVIKESLRILPVGPFMQRAAEKDIKLRSGYVLPAGCTIIMMIYALHRNPEYFPNPEQFDPDRFLPENCLNRHPYAYLPFSAGPRNCIGQKFALLEMKAIIAATIRRYKLLPSEDIKPVIHIILRSANGINLILERRKSSSNASNHPQLQRT</sequence>
<evidence type="ECO:0000256" key="10">
    <source>
        <dbReference type="ARBA" id="ARBA00023004"/>
    </source>
</evidence>
<evidence type="ECO:0000256" key="2">
    <source>
        <dbReference type="ARBA" id="ARBA00004174"/>
    </source>
</evidence>
<evidence type="ECO:0000313" key="17">
    <source>
        <dbReference type="Proteomes" id="UP001152798"/>
    </source>
</evidence>
<feature type="binding site" description="axial binding residue" evidence="13">
    <location>
        <position position="450"/>
    </location>
    <ligand>
        <name>heme</name>
        <dbReference type="ChEBI" id="CHEBI:30413"/>
    </ligand>
    <ligandPart>
        <name>Fe</name>
        <dbReference type="ChEBI" id="CHEBI:18248"/>
    </ligandPart>
</feature>
<keyword evidence="17" id="KW-1185">Reference proteome</keyword>
<evidence type="ECO:0000256" key="4">
    <source>
        <dbReference type="ARBA" id="ARBA00010617"/>
    </source>
</evidence>
<keyword evidence="15" id="KW-0175">Coiled coil</keyword>
<evidence type="ECO:0000256" key="9">
    <source>
        <dbReference type="ARBA" id="ARBA00023002"/>
    </source>
</evidence>
<comment type="subcellular location">
    <subcellularLocation>
        <location evidence="3">Endoplasmic reticulum membrane</location>
        <topology evidence="3">Peripheral membrane protein</topology>
    </subcellularLocation>
    <subcellularLocation>
        <location evidence="2">Microsome membrane</location>
        <topology evidence="2">Peripheral membrane protein</topology>
    </subcellularLocation>
</comment>
<evidence type="ECO:0000256" key="11">
    <source>
        <dbReference type="ARBA" id="ARBA00023033"/>
    </source>
</evidence>
<dbReference type="AlphaFoldDB" id="A0A9P0MRY7"/>
<keyword evidence="8" id="KW-0492">Microsome</keyword>
<dbReference type="EMBL" id="OV725081">
    <property type="protein sequence ID" value="CAH1400976.1"/>
    <property type="molecule type" value="Genomic_DNA"/>
</dbReference>
<gene>
    <name evidence="16" type="ORF">NEZAVI_LOCUS10098</name>
</gene>
<evidence type="ECO:0000256" key="8">
    <source>
        <dbReference type="ARBA" id="ARBA00022848"/>
    </source>
</evidence>
<comment type="similarity">
    <text evidence="4 14">Belongs to the cytochrome P450 family.</text>
</comment>
<dbReference type="GO" id="GO:0005789">
    <property type="term" value="C:endoplasmic reticulum membrane"/>
    <property type="evidence" value="ECO:0007669"/>
    <property type="project" value="UniProtKB-SubCell"/>
</dbReference>
<dbReference type="PROSITE" id="PS00086">
    <property type="entry name" value="CYTOCHROME_P450"/>
    <property type="match status" value="1"/>
</dbReference>
<dbReference type="InterPro" id="IPR036396">
    <property type="entry name" value="Cyt_P450_sf"/>
</dbReference>
<dbReference type="GO" id="GO:0020037">
    <property type="term" value="F:heme binding"/>
    <property type="evidence" value="ECO:0007669"/>
    <property type="project" value="InterPro"/>
</dbReference>
<dbReference type="InterPro" id="IPR050196">
    <property type="entry name" value="Cytochrome_P450_Monoox"/>
</dbReference>
<dbReference type="Pfam" id="PF00067">
    <property type="entry name" value="p450"/>
    <property type="match status" value="1"/>
</dbReference>
<dbReference type="GO" id="GO:0005506">
    <property type="term" value="F:iron ion binding"/>
    <property type="evidence" value="ECO:0007669"/>
    <property type="project" value="InterPro"/>
</dbReference>
<proteinExistence type="inferred from homology"/>
<keyword evidence="10 13" id="KW-0408">Iron</keyword>
<dbReference type="PRINTS" id="PR00463">
    <property type="entry name" value="EP450I"/>
</dbReference>
<keyword evidence="6 13" id="KW-0479">Metal-binding</keyword>
<keyword evidence="7" id="KW-0256">Endoplasmic reticulum</keyword>
<dbReference type="GO" id="GO:0004497">
    <property type="term" value="F:monooxygenase activity"/>
    <property type="evidence" value="ECO:0007669"/>
    <property type="project" value="UniProtKB-KW"/>
</dbReference>
<evidence type="ECO:0000256" key="15">
    <source>
        <dbReference type="SAM" id="Coils"/>
    </source>
</evidence>
<keyword evidence="9 14" id="KW-0560">Oxidoreductase</keyword>
<dbReference type="InterPro" id="IPR001128">
    <property type="entry name" value="Cyt_P450"/>
</dbReference>
<dbReference type="GO" id="GO:0016705">
    <property type="term" value="F:oxidoreductase activity, acting on paired donors, with incorporation or reduction of molecular oxygen"/>
    <property type="evidence" value="ECO:0007669"/>
    <property type="project" value="InterPro"/>
</dbReference>